<dbReference type="SUPFAM" id="SSF52009">
    <property type="entry name" value="Phosphohistidine domain"/>
    <property type="match status" value="1"/>
</dbReference>
<dbReference type="EMBL" id="FPCK01000002">
    <property type="protein sequence ID" value="SFV36217.1"/>
    <property type="molecule type" value="Genomic_DNA"/>
</dbReference>
<evidence type="ECO:0000256" key="1">
    <source>
        <dbReference type="ARBA" id="ARBA00001946"/>
    </source>
</evidence>
<feature type="binding site" evidence="13">
    <location>
        <position position="640"/>
    </location>
    <ligand>
        <name>Mg(2+)</name>
        <dbReference type="ChEBI" id="CHEBI:18420"/>
    </ligand>
</feature>
<dbReference type="Gene3D" id="3.20.20.60">
    <property type="entry name" value="Phosphoenolpyruvate-binding domains"/>
    <property type="match status" value="1"/>
</dbReference>
<evidence type="ECO:0000256" key="11">
    <source>
        <dbReference type="PIRSR" id="PIRSR000853-1"/>
    </source>
</evidence>
<dbReference type="InterPro" id="IPR036637">
    <property type="entry name" value="Phosphohistidine_dom_sf"/>
</dbReference>
<dbReference type="Pfam" id="PF02896">
    <property type="entry name" value="PEP-utilizers_C"/>
    <property type="match status" value="1"/>
</dbReference>
<feature type="binding site" evidence="12">
    <location>
        <position position="662"/>
    </location>
    <ligand>
        <name>substrate</name>
    </ligand>
</feature>
<dbReference type="Proteomes" id="UP000199074">
    <property type="component" value="Unassembled WGS sequence"/>
</dbReference>
<dbReference type="InterPro" id="IPR023151">
    <property type="entry name" value="PEP_util_CS"/>
</dbReference>
<keyword evidence="7 13" id="KW-0479">Metal-binding</keyword>
<dbReference type="PANTHER" id="PTHR22931:SF9">
    <property type="entry name" value="PYRUVATE, PHOSPHATE DIKINASE 1, CHLOROPLASTIC"/>
    <property type="match status" value="1"/>
</dbReference>
<accession>A0A1I7NNI4</accession>
<dbReference type="GO" id="GO:0046872">
    <property type="term" value="F:metal ion binding"/>
    <property type="evidence" value="ECO:0007669"/>
    <property type="project" value="UniProtKB-KW"/>
</dbReference>
<feature type="binding site" evidence="13">
    <location>
        <position position="664"/>
    </location>
    <ligand>
        <name>Mg(2+)</name>
        <dbReference type="ChEBI" id="CHEBI:18420"/>
    </ligand>
</feature>
<dbReference type="SUPFAM" id="SSF56059">
    <property type="entry name" value="Glutathione synthetase ATP-binding domain-like"/>
    <property type="match status" value="1"/>
</dbReference>
<dbReference type="InterPro" id="IPR008279">
    <property type="entry name" value="PEP-util_enz_mobile_dom"/>
</dbReference>
<dbReference type="GO" id="GO:0016301">
    <property type="term" value="F:kinase activity"/>
    <property type="evidence" value="ECO:0007669"/>
    <property type="project" value="UniProtKB-KW"/>
</dbReference>
<dbReference type="GO" id="GO:0050242">
    <property type="term" value="F:pyruvate, phosphate dikinase activity"/>
    <property type="evidence" value="ECO:0007669"/>
    <property type="project" value="UniProtKB-EC"/>
</dbReference>
<feature type="binding site" evidence="12">
    <location>
        <position position="664"/>
    </location>
    <ligand>
        <name>substrate</name>
    </ligand>
</feature>
<keyword evidence="17" id="KW-1185">Reference proteome</keyword>
<feature type="active site" description="Proton donor" evidence="11">
    <location>
        <position position="726"/>
    </location>
</feature>
<comment type="cofactor">
    <cofactor evidence="1 13">
        <name>Mg(2+)</name>
        <dbReference type="ChEBI" id="CHEBI:18420"/>
    </cofactor>
</comment>
<evidence type="ECO:0000256" key="8">
    <source>
        <dbReference type="ARBA" id="ARBA00022777"/>
    </source>
</evidence>
<organism evidence="16 17">
    <name type="scientific">Devosia crocina</name>
    <dbReference type="NCBI Taxonomy" id="429728"/>
    <lineage>
        <taxon>Bacteria</taxon>
        <taxon>Pseudomonadati</taxon>
        <taxon>Pseudomonadota</taxon>
        <taxon>Alphaproteobacteria</taxon>
        <taxon>Hyphomicrobiales</taxon>
        <taxon>Devosiaceae</taxon>
        <taxon>Devosia</taxon>
    </lineage>
</organism>
<feature type="binding site" evidence="12">
    <location>
        <position position="640"/>
    </location>
    <ligand>
        <name>substrate</name>
    </ligand>
</feature>
<evidence type="ECO:0000259" key="15">
    <source>
        <dbReference type="Pfam" id="PF02896"/>
    </source>
</evidence>
<evidence type="ECO:0000256" key="6">
    <source>
        <dbReference type="ARBA" id="ARBA00022679"/>
    </source>
</evidence>
<proteinExistence type="inferred from homology"/>
<dbReference type="Pfam" id="PF00391">
    <property type="entry name" value="PEP-utilizers"/>
    <property type="match status" value="1"/>
</dbReference>
<dbReference type="RefSeq" id="WP_092424797.1">
    <property type="nucleotide sequence ID" value="NZ_FPCK01000002.1"/>
</dbReference>
<evidence type="ECO:0000256" key="12">
    <source>
        <dbReference type="PIRSR" id="PIRSR000853-2"/>
    </source>
</evidence>
<name>A0A1I7NNI4_9HYPH</name>
<evidence type="ECO:0000256" key="7">
    <source>
        <dbReference type="ARBA" id="ARBA00022723"/>
    </source>
</evidence>
<dbReference type="OrthoDB" id="9765468at2"/>
<dbReference type="STRING" id="429728.SAMN05216456_2383"/>
<feature type="binding site" evidence="12">
    <location>
        <position position="512"/>
    </location>
    <ligand>
        <name>substrate</name>
    </ligand>
</feature>
<sequence length="766" mass="81826">MDGRPVSLAQEMFAIAPAQGKANLTAAQLKLLAGKARWIFRVGEAGFPTVPTIAITRAAWEALQAERTRQDIRLRTHWVSCLFKLVSKDGKPPALVVRTSAATHNSGLQPARTGIAAPAAPEDSVDPTRALAKAIKQAFDSYGFSPKGWSFRQEDDRARQIVLVQAEAEGEIEQFLTRNATTGAIGPAALNGAPLPRSPESVGSLISLLDSKAGRHMACLVSSHRGKLQFLSARPVQASAAAELEAAVDRVQHKVWSPHNAVSRVDPNRLSQLLHPRIKSTDEVNPIATGLGVAPGAASGIITFSAEDAARLRARGKHCILVVNETGPADIEGMKAATGILTARGGMSSHAGVIARITGKPCVAGVRTLSVDTVEMVCRIGAREFRPGDRLTIDGSDGSVYLGTLPLAQPHIGGAIGTLLGWSDASRSISVRTNVETVESAATALSFGAEGIGLARSEHMFFSPERMVALRRMILSEDEEARSLAVNGLVDFQTGDYEALFSVMGGLPVTVRLFDPPLHEFLPRTDEEIEETAASLGVAVRALKMRLDRIAEINPMLGHRGVRLAITYPEILQMQMQAVIAGARAASEKTSKPVPVEVMVPFVSTASEVAWVRDRAMAIVANAGLDRSDRVKFSFGTMIELPRACLRAGDIAGMVDFISFGTNDLTQTTFGISRDDAPTFLAVYQRKGIYERDPFVTIDEKGVGEMIAIAIERGRAANPRLKIGICGEHAGDPGSLKFFSGLGVDYVSCSPYRVPVARLTLAQAST</sequence>
<comment type="similarity">
    <text evidence="3">Belongs to the PEP-utilizing enzyme family.</text>
</comment>
<comment type="function">
    <text evidence="2">Catalyzes the reversible phosphorylation of pyruvate and phosphate.</text>
</comment>
<dbReference type="Gene3D" id="1.10.189.10">
    <property type="entry name" value="Pyruvate Phosphate Dikinase, domain 2"/>
    <property type="match status" value="1"/>
</dbReference>
<evidence type="ECO:0000256" key="13">
    <source>
        <dbReference type="PIRSR" id="PIRSR000853-3"/>
    </source>
</evidence>
<evidence type="ECO:0000256" key="5">
    <source>
        <dbReference type="ARBA" id="ARBA00020138"/>
    </source>
</evidence>
<keyword evidence="8 16" id="KW-0418">Kinase</keyword>
<feature type="binding site" evidence="12">
    <location>
        <position position="456"/>
    </location>
    <ligand>
        <name>substrate</name>
    </ligand>
</feature>
<evidence type="ECO:0000259" key="14">
    <source>
        <dbReference type="Pfam" id="PF00391"/>
    </source>
</evidence>
<dbReference type="SUPFAM" id="SSF51621">
    <property type="entry name" value="Phosphoenolpyruvate/pyruvate domain"/>
    <property type="match status" value="1"/>
</dbReference>
<evidence type="ECO:0000256" key="9">
    <source>
        <dbReference type="ARBA" id="ARBA00022842"/>
    </source>
</evidence>
<dbReference type="AlphaFoldDB" id="A0A1I7NNI4"/>
<keyword evidence="16" id="KW-0670">Pyruvate</keyword>
<evidence type="ECO:0000256" key="4">
    <source>
        <dbReference type="ARBA" id="ARBA00011994"/>
    </source>
</evidence>
<evidence type="ECO:0000313" key="17">
    <source>
        <dbReference type="Proteomes" id="UP000199074"/>
    </source>
</evidence>
<keyword evidence="9 13" id="KW-0460">Magnesium</keyword>
<dbReference type="InterPro" id="IPR010121">
    <property type="entry name" value="Pyruvate_phosphate_dikinase"/>
</dbReference>
<evidence type="ECO:0000256" key="10">
    <source>
        <dbReference type="ARBA" id="ARBA00032883"/>
    </source>
</evidence>
<gene>
    <name evidence="16" type="ORF">SAMN05216456_2383</name>
</gene>
<dbReference type="InterPro" id="IPR040442">
    <property type="entry name" value="Pyrv_kinase-like_dom_sf"/>
</dbReference>
<feature type="binding site" evidence="12">
    <location>
        <position position="663"/>
    </location>
    <ligand>
        <name>substrate</name>
    </ligand>
</feature>
<dbReference type="PANTHER" id="PTHR22931">
    <property type="entry name" value="PHOSPHOENOLPYRUVATE DIKINASE-RELATED"/>
    <property type="match status" value="1"/>
</dbReference>
<reference evidence="16 17" key="1">
    <citation type="submission" date="2016-10" db="EMBL/GenBank/DDBJ databases">
        <authorList>
            <person name="de Groot N.N."/>
        </authorList>
    </citation>
    <scope>NUCLEOTIDE SEQUENCE [LARGE SCALE GENOMIC DNA]</scope>
    <source>
        <strain evidence="16 17">IPL20</strain>
    </source>
</reference>
<dbReference type="InterPro" id="IPR015813">
    <property type="entry name" value="Pyrv/PenolPyrv_kinase-like_dom"/>
</dbReference>
<dbReference type="PROSITE" id="PS00742">
    <property type="entry name" value="PEP_ENZYMES_2"/>
    <property type="match status" value="1"/>
</dbReference>
<dbReference type="Gene3D" id="3.50.30.10">
    <property type="entry name" value="Phosphohistidine domain"/>
    <property type="match status" value="1"/>
</dbReference>
<evidence type="ECO:0000313" key="16">
    <source>
        <dbReference type="EMBL" id="SFV36217.1"/>
    </source>
</evidence>
<feature type="domain" description="PEP-utilising enzyme mobile" evidence="14">
    <location>
        <begin position="318"/>
        <end position="398"/>
    </location>
</feature>
<dbReference type="EC" id="2.7.9.1" evidence="4"/>
<evidence type="ECO:0000256" key="2">
    <source>
        <dbReference type="ARBA" id="ARBA00003144"/>
    </source>
</evidence>
<feature type="binding site" evidence="12">
    <location>
        <position position="661"/>
    </location>
    <ligand>
        <name>substrate</name>
    </ligand>
</feature>
<feature type="active site" description="Tele-phosphohistidine intermediate" evidence="11">
    <location>
        <position position="350"/>
    </location>
</feature>
<keyword evidence="6" id="KW-0808">Transferase</keyword>
<protein>
    <recommendedName>
        <fullName evidence="5">Pyruvate, phosphate dikinase</fullName>
        <ecNumber evidence="4">2.7.9.1</ecNumber>
    </recommendedName>
    <alternativeName>
        <fullName evidence="10">Pyruvate, orthophosphate dikinase</fullName>
    </alternativeName>
</protein>
<evidence type="ECO:0000256" key="3">
    <source>
        <dbReference type="ARBA" id="ARBA00007837"/>
    </source>
</evidence>
<feature type="domain" description="PEP-utilising enzyme C-terminal" evidence="15">
    <location>
        <begin position="419"/>
        <end position="764"/>
    </location>
</feature>
<dbReference type="InterPro" id="IPR000121">
    <property type="entry name" value="PEP_util_C"/>
</dbReference>